<dbReference type="PRINTS" id="PR00992">
    <property type="entry name" value="ALARACEMASE"/>
</dbReference>
<organism evidence="6 7">
    <name type="scientific">Gangjinia marincola</name>
    <dbReference type="NCBI Taxonomy" id="578463"/>
    <lineage>
        <taxon>Bacteria</taxon>
        <taxon>Pseudomonadati</taxon>
        <taxon>Bacteroidota</taxon>
        <taxon>Flavobacteriia</taxon>
        <taxon>Flavobacteriales</taxon>
        <taxon>Flavobacteriaceae</taxon>
        <taxon>Gangjinia</taxon>
    </lineage>
</organism>
<feature type="active site" description="Proton acceptor; specific for L-alanine" evidence="4">
    <location>
        <position position="261"/>
    </location>
</feature>
<reference evidence="6 7" key="1">
    <citation type="journal article" date="2019" name="Int. J. Syst. Evol. Microbiol.">
        <title>The Global Catalogue of Microorganisms (GCM) 10K type strain sequencing project: providing services to taxonomists for standard genome sequencing and annotation.</title>
        <authorList>
            <consortium name="The Broad Institute Genomics Platform"/>
            <consortium name="The Broad Institute Genome Sequencing Center for Infectious Disease"/>
            <person name="Wu L."/>
            <person name="Ma J."/>
        </authorList>
    </citation>
    <scope>NUCLEOTIDE SEQUENCE [LARGE SCALE GENOMIC DNA]</scope>
    <source>
        <strain evidence="6 7">JCM 16082</strain>
    </source>
</reference>
<comment type="pathway">
    <text evidence="4">Amino-acid biosynthesis; D-alanine biosynthesis; D-alanine from L-alanine: step 1/1.</text>
</comment>
<dbReference type="InterPro" id="IPR001608">
    <property type="entry name" value="Ala_racemase_N"/>
</dbReference>
<dbReference type="Gene3D" id="3.20.20.10">
    <property type="entry name" value="Alanine racemase"/>
    <property type="match status" value="1"/>
</dbReference>
<comment type="cofactor">
    <cofactor evidence="1 4">
        <name>pyridoxal 5'-phosphate</name>
        <dbReference type="ChEBI" id="CHEBI:597326"/>
    </cofactor>
</comment>
<dbReference type="Pfam" id="PF01168">
    <property type="entry name" value="Ala_racemase_N"/>
    <property type="match status" value="1"/>
</dbReference>
<accession>A0ABN1MHM4</accession>
<dbReference type="Pfam" id="PF00842">
    <property type="entry name" value="Ala_racemase_C"/>
    <property type="match status" value="1"/>
</dbReference>
<feature type="modified residue" description="N6-(pyridoxal phosphate)lysine" evidence="4">
    <location>
        <position position="35"/>
    </location>
</feature>
<dbReference type="CDD" id="cd00430">
    <property type="entry name" value="PLPDE_III_AR"/>
    <property type="match status" value="1"/>
</dbReference>
<comment type="catalytic activity">
    <reaction evidence="4">
        <text>L-alanine = D-alanine</text>
        <dbReference type="Rhea" id="RHEA:20249"/>
        <dbReference type="ChEBI" id="CHEBI:57416"/>
        <dbReference type="ChEBI" id="CHEBI:57972"/>
        <dbReference type="EC" id="5.1.1.1"/>
    </reaction>
</comment>
<dbReference type="InterPro" id="IPR009006">
    <property type="entry name" value="Ala_racemase/Decarboxylase_C"/>
</dbReference>
<comment type="function">
    <text evidence="4">Catalyzes the interconversion of L-alanine and D-alanine. May also act on other amino acids.</text>
</comment>
<dbReference type="Gene3D" id="2.40.37.10">
    <property type="entry name" value="Lyase, Ornithine Decarboxylase, Chain A, domain 1"/>
    <property type="match status" value="1"/>
</dbReference>
<dbReference type="SMART" id="SM01005">
    <property type="entry name" value="Ala_racemase_C"/>
    <property type="match status" value="1"/>
</dbReference>
<evidence type="ECO:0000259" key="5">
    <source>
        <dbReference type="SMART" id="SM01005"/>
    </source>
</evidence>
<dbReference type="Proteomes" id="UP001500507">
    <property type="component" value="Unassembled WGS sequence"/>
</dbReference>
<dbReference type="InterPro" id="IPR029066">
    <property type="entry name" value="PLP-binding_barrel"/>
</dbReference>
<dbReference type="PANTHER" id="PTHR30511">
    <property type="entry name" value="ALANINE RACEMASE"/>
    <property type="match status" value="1"/>
</dbReference>
<name>A0ABN1MHM4_9FLAO</name>
<keyword evidence="7" id="KW-1185">Reference proteome</keyword>
<comment type="similarity">
    <text evidence="4">Belongs to the alanine racemase family.</text>
</comment>
<evidence type="ECO:0000256" key="4">
    <source>
        <dbReference type="HAMAP-Rule" id="MF_01201"/>
    </source>
</evidence>
<keyword evidence="2 4" id="KW-0663">Pyridoxal phosphate</keyword>
<dbReference type="NCBIfam" id="TIGR00492">
    <property type="entry name" value="alr"/>
    <property type="match status" value="1"/>
</dbReference>
<evidence type="ECO:0000313" key="6">
    <source>
        <dbReference type="EMBL" id="GAA0872693.1"/>
    </source>
</evidence>
<proteinExistence type="inferred from homology"/>
<dbReference type="RefSeq" id="WP_343766463.1">
    <property type="nucleotide sequence ID" value="NZ_BAAAFG010000015.1"/>
</dbReference>
<dbReference type="SUPFAM" id="SSF50621">
    <property type="entry name" value="Alanine racemase C-terminal domain-like"/>
    <property type="match status" value="1"/>
</dbReference>
<evidence type="ECO:0000256" key="1">
    <source>
        <dbReference type="ARBA" id="ARBA00001933"/>
    </source>
</evidence>
<protein>
    <recommendedName>
        <fullName evidence="4">Alanine racemase</fullName>
        <ecNumber evidence="4">5.1.1.1</ecNumber>
    </recommendedName>
</protein>
<dbReference type="SUPFAM" id="SSF51419">
    <property type="entry name" value="PLP-binding barrel"/>
    <property type="match status" value="1"/>
</dbReference>
<feature type="binding site" evidence="4">
    <location>
        <position position="310"/>
    </location>
    <ligand>
        <name>substrate</name>
    </ligand>
</feature>
<dbReference type="EC" id="5.1.1.1" evidence="4"/>
<feature type="domain" description="Alanine racemase C-terminal" evidence="5">
    <location>
        <begin position="240"/>
        <end position="364"/>
    </location>
</feature>
<dbReference type="PANTHER" id="PTHR30511:SF0">
    <property type="entry name" value="ALANINE RACEMASE, CATABOLIC-RELATED"/>
    <property type="match status" value="1"/>
</dbReference>
<keyword evidence="3 4" id="KW-0413">Isomerase</keyword>
<evidence type="ECO:0000256" key="2">
    <source>
        <dbReference type="ARBA" id="ARBA00022898"/>
    </source>
</evidence>
<dbReference type="HAMAP" id="MF_01201">
    <property type="entry name" value="Ala_racemase"/>
    <property type="match status" value="1"/>
</dbReference>
<feature type="binding site" evidence="4">
    <location>
        <position position="133"/>
    </location>
    <ligand>
        <name>substrate</name>
    </ligand>
</feature>
<feature type="active site" description="Proton acceptor; specific for D-alanine" evidence="4">
    <location>
        <position position="35"/>
    </location>
</feature>
<gene>
    <name evidence="6" type="ORF">GCM10009117_18400</name>
</gene>
<dbReference type="InterPro" id="IPR000821">
    <property type="entry name" value="Ala_racemase"/>
</dbReference>
<dbReference type="InterPro" id="IPR011079">
    <property type="entry name" value="Ala_racemase_C"/>
</dbReference>
<sequence>MHVTVLTIDLRALEHNFHYLKSKLKSNGKIMAVVKAFGYGSDALEIAKKLQELAIDYFAVAYVDEGISLRKAGIETPILVLHPQPQNFSACIEHCLEPGLYSKRVFKAFLKIADEQQLEHYPVHVKFNSGLNRLGFNEKDISWLANHLNQSNSIIAKSLFSHLAASEDEKERDFTLGQINAFKKLSTSLSKKLSHLPWLHQSNTSAILNFPEAHFDIVRTGIGLYGYGNAAKYDEELRPIASLTSVISQIHEIAAGESVGYNRAFIAEQNVRSATIPIGHADGITRIYGNKKASVTINGQKAPILGNVCMDMLMVDVTAIDCNEGDEVVIFDQKNKASSFAESAGTISYELLTDIGHRVTRVFKR</sequence>
<evidence type="ECO:0000256" key="3">
    <source>
        <dbReference type="ARBA" id="ARBA00023235"/>
    </source>
</evidence>
<dbReference type="EMBL" id="BAAAFG010000015">
    <property type="protein sequence ID" value="GAA0872693.1"/>
    <property type="molecule type" value="Genomic_DNA"/>
</dbReference>
<comment type="caution">
    <text evidence="6">The sequence shown here is derived from an EMBL/GenBank/DDBJ whole genome shotgun (WGS) entry which is preliminary data.</text>
</comment>
<evidence type="ECO:0000313" key="7">
    <source>
        <dbReference type="Proteomes" id="UP001500507"/>
    </source>
</evidence>